<accession>A0A167JD71</accession>
<evidence type="ECO:0000256" key="1">
    <source>
        <dbReference type="SAM" id="MobiDB-lite"/>
    </source>
</evidence>
<organism evidence="2 3">
    <name type="scientific">Calocera viscosa (strain TUFC12733)</name>
    <dbReference type="NCBI Taxonomy" id="1330018"/>
    <lineage>
        <taxon>Eukaryota</taxon>
        <taxon>Fungi</taxon>
        <taxon>Dikarya</taxon>
        <taxon>Basidiomycota</taxon>
        <taxon>Agaricomycotina</taxon>
        <taxon>Dacrymycetes</taxon>
        <taxon>Dacrymycetales</taxon>
        <taxon>Dacrymycetaceae</taxon>
        <taxon>Calocera</taxon>
    </lineage>
</organism>
<feature type="compositionally biased region" description="Basic and acidic residues" evidence="1">
    <location>
        <begin position="181"/>
        <end position="194"/>
    </location>
</feature>
<feature type="compositionally biased region" description="Basic residues" evidence="1">
    <location>
        <begin position="210"/>
        <end position="231"/>
    </location>
</feature>
<keyword evidence="3" id="KW-1185">Reference proteome</keyword>
<proteinExistence type="predicted"/>
<dbReference type="AlphaFoldDB" id="A0A167JD71"/>
<feature type="compositionally biased region" description="Acidic residues" evidence="1">
    <location>
        <begin position="236"/>
        <end position="250"/>
    </location>
</feature>
<gene>
    <name evidence="2" type="ORF">CALVIDRAFT_249691</name>
</gene>
<sequence length="283" mass="31028">MPTTMTFVASHGLQTWALQVRTRIARQSEVATLHEMVSVQGDQWLDAYFEELMKAGPQSGGIAELVKTPGKKRDALRTRAVSANAAAKNAKLVAANKNADKENAPLIPQATTTKTTRFQRALLAVKENHVEDSVDEAQAPPVKKTRGRPKKVTPPESIDPPEEPLNTLPDAAIPDEEGEREGEKARSEEREQKSAADQQMEEASAEVPVKKGRPAKAKAVKEKKPKRQGRKKAAEEVLEPEPQQEEETEQTEVLVRDFAGQPTDSIVLPDIASEYVQTLSVSS</sequence>
<evidence type="ECO:0000313" key="3">
    <source>
        <dbReference type="Proteomes" id="UP000076738"/>
    </source>
</evidence>
<protein>
    <submittedName>
        <fullName evidence="2">Uncharacterized protein</fullName>
    </submittedName>
</protein>
<feature type="region of interest" description="Disordered" evidence="1">
    <location>
        <begin position="129"/>
        <end position="251"/>
    </location>
</feature>
<name>A0A167JD71_CALVF</name>
<reference evidence="2 3" key="1">
    <citation type="journal article" date="2016" name="Mol. Biol. Evol.">
        <title>Comparative Genomics of Early-Diverging Mushroom-Forming Fungi Provides Insights into the Origins of Lignocellulose Decay Capabilities.</title>
        <authorList>
            <person name="Nagy L.G."/>
            <person name="Riley R."/>
            <person name="Tritt A."/>
            <person name="Adam C."/>
            <person name="Daum C."/>
            <person name="Floudas D."/>
            <person name="Sun H."/>
            <person name="Yadav J.S."/>
            <person name="Pangilinan J."/>
            <person name="Larsson K.H."/>
            <person name="Matsuura K."/>
            <person name="Barry K."/>
            <person name="Labutti K."/>
            <person name="Kuo R."/>
            <person name="Ohm R.A."/>
            <person name="Bhattacharya S.S."/>
            <person name="Shirouzu T."/>
            <person name="Yoshinaga Y."/>
            <person name="Martin F.M."/>
            <person name="Grigoriev I.V."/>
            <person name="Hibbett D.S."/>
        </authorList>
    </citation>
    <scope>NUCLEOTIDE SEQUENCE [LARGE SCALE GENOMIC DNA]</scope>
    <source>
        <strain evidence="2 3">TUFC12733</strain>
    </source>
</reference>
<dbReference type="EMBL" id="KV417301">
    <property type="protein sequence ID" value="KZO93476.1"/>
    <property type="molecule type" value="Genomic_DNA"/>
</dbReference>
<dbReference type="STRING" id="1330018.A0A167JD71"/>
<dbReference type="Proteomes" id="UP000076738">
    <property type="component" value="Unassembled WGS sequence"/>
</dbReference>
<evidence type="ECO:0000313" key="2">
    <source>
        <dbReference type="EMBL" id="KZO93476.1"/>
    </source>
</evidence>